<evidence type="ECO:0000256" key="1">
    <source>
        <dbReference type="SAM" id="SignalP"/>
    </source>
</evidence>
<proteinExistence type="predicted"/>
<protein>
    <recommendedName>
        <fullName evidence="4">Lipoprotein</fullName>
    </recommendedName>
</protein>
<evidence type="ECO:0000313" key="3">
    <source>
        <dbReference type="Proteomes" id="UP000239263"/>
    </source>
</evidence>
<dbReference type="Proteomes" id="UP000239263">
    <property type="component" value="Unassembled WGS sequence"/>
</dbReference>
<sequence>MKHIHLLLGITALTFLAACSDSSSGSSSGGGAAPGTDSAVPASTFPAAEGINGIKTSELSIPEGFTFSTEREVSITLSVASSQSERGFMSLYSEFKDGVVDHTSQFIITPMNDETEFQTSVMLPNHVDKIWVEVWYPSAVGHEITQSVDIVDNTINAIL</sequence>
<comment type="caution">
    <text evidence="2">The sequence shown here is derived from an EMBL/GenBank/DDBJ whole genome shotgun (WGS) entry which is preliminary data.</text>
</comment>
<evidence type="ECO:0008006" key="4">
    <source>
        <dbReference type="Google" id="ProtNLM"/>
    </source>
</evidence>
<dbReference type="OrthoDB" id="5904566at2"/>
<feature type="chain" id="PRO_5015721773" description="Lipoprotein" evidence="1">
    <location>
        <begin position="18"/>
        <end position="159"/>
    </location>
</feature>
<feature type="signal peptide" evidence="1">
    <location>
        <begin position="1"/>
        <end position="17"/>
    </location>
</feature>
<name>A0A2S7X3G1_9GAMM</name>
<organism evidence="2 3">
    <name type="scientific">Aliivibrio sifiae</name>
    <dbReference type="NCBI Taxonomy" id="566293"/>
    <lineage>
        <taxon>Bacteria</taxon>
        <taxon>Pseudomonadati</taxon>
        <taxon>Pseudomonadota</taxon>
        <taxon>Gammaproteobacteria</taxon>
        <taxon>Vibrionales</taxon>
        <taxon>Vibrionaceae</taxon>
        <taxon>Aliivibrio</taxon>
    </lineage>
</organism>
<dbReference type="AlphaFoldDB" id="A0A2S7X3G1"/>
<reference evidence="2 3" key="1">
    <citation type="submission" date="2016-12" db="EMBL/GenBank/DDBJ databases">
        <title>Diversity of luminous bacteria.</title>
        <authorList>
            <person name="Yoshizawa S."/>
            <person name="Kogure K."/>
        </authorList>
    </citation>
    <scope>NUCLEOTIDE SEQUENCE [LARGE SCALE GENOMIC DNA]</scope>
    <source>
        <strain evidence="2 3">ATCC 33715</strain>
    </source>
</reference>
<gene>
    <name evidence="2" type="ORF">BTO22_14825</name>
</gene>
<dbReference type="EMBL" id="MSCO01000002">
    <property type="protein sequence ID" value="PQJ84771.1"/>
    <property type="molecule type" value="Genomic_DNA"/>
</dbReference>
<evidence type="ECO:0000313" key="2">
    <source>
        <dbReference type="EMBL" id="PQJ84771.1"/>
    </source>
</evidence>
<accession>A0A2S7X3G1</accession>
<keyword evidence="1" id="KW-0732">Signal</keyword>
<dbReference type="PROSITE" id="PS51257">
    <property type="entry name" value="PROKAR_LIPOPROTEIN"/>
    <property type="match status" value="1"/>
</dbReference>
<dbReference type="RefSeq" id="WP_105056160.1">
    <property type="nucleotide sequence ID" value="NZ_CAWNRT010000002.1"/>
</dbReference>